<keyword evidence="1" id="KW-0472">Membrane</keyword>
<comment type="caution">
    <text evidence="2">The sequence shown here is derived from an EMBL/GenBank/DDBJ whole genome shotgun (WGS) entry which is preliminary data.</text>
</comment>
<dbReference type="EMBL" id="JAEEGA010000006">
    <property type="protein sequence ID" value="MBP1041515.1"/>
    <property type="molecule type" value="Genomic_DNA"/>
</dbReference>
<proteinExistence type="predicted"/>
<dbReference type="Pfam" id="PF13253">
    <property type="entry name" value="DUF4044"/>
    <property type="match status" value="1"/>
</dbReference>
<dbReference type="AlphaFoldDB" id="A0A940PB58"/>
<evidence type="ECO:0000256" key="1">
    <source>
        <dbReference type="SAM" id="Phobius"/>
    </source>
</evidence>
<evidence type="ECO:0000313" key="2">
    <source>
        <dbReference type="EMBL" id="MBP1041515.1"/>
    </source>
</evidence>
<keyword evidence="1" id="KW-0812">Transmembrane</keyword>
<sequence length="37" mass="3878">MSSKKTNTFSKVTKVVVWVMLIAILGAAILGGVMAVI</sequence>
<dbReference type="InterPro" id="IPR025270">
    <property type="entry name" value="DUF4044"/>
</dbReference>
<organism evidence="2 3">
    <name type="scientific">Vagococcus allomyrinae</name>
    <dbReference type="NCBI Taxonomy" id="2794353"/>
    <lineage>
        <taxon>Bacteria</taxon>
        <taxon>Bacillati</taxon>
        <taxon>Bacillota</taxon>
        <taxon>Bacilli</taxon>
        <taxon>Lactobacillales</taxon>
        <taxon>Enterococcaceae</taxon>
        <taxon>Vagococcus</taxon>
    </lineage>
</organism>
<keyword evidence="3" id="KW-1185">Reference proteome</keyword>
<reference evidence="2" key="1">
    <citation type="submission" date="2020-12" db="EMBL/GenBank/DDBJ databases">
        <title>Vagococcus allomyrinae sp. nov. and Enterococcus lavae sp. nov., isolated from the larvae of Allomyrina dichotoma.</title>
        <authorList>
            <person name="Lee S.D."/>
        </authorList>
    </citation>
    <scope>NUCLEOTIDE SEQUENCE</scope>
    <source>
        <strain evidence="2">BWB3-3</strain>
    </source>
</reference>
<dbReference type="Proteomes" id="UP000674938">
    <property type="component" value="Unassembled WGS sequence"/>
</dbReference>
<gene>
    <name evidence="2" type="ORF">I6N95_10910</name>
</gene>
<feature type="transmembrane region" description="Helical" evidence="1">
    <location>
        <begin position="15"/>
        <end position="36"/>
    </location>
</feature>
<dbReference type="RefSeq" id="WP_209527527.1">
    <property type="nucleotide sequence ID" value="NZ_JAEEGA010000006.1"/>
</dbReference>
<protein>
    <submittedName>
        <fullName evidence="2">DUF4044 domain-containing protein</fullName>
    </submittedName>
</protein>
<name>A0A940PB58_9ENTE</name>
<accession>A0A940PB58</accession>
<keyword evidence="1" id="KW-1133">Transmembrane helix</keyword>
<evidence type="ECO:0000313" key="3">
    <source>
        <dbReference type="Proteomes" id="UP000674938"/>
    </source>
</evidence>